<dbReference type="SUPFAM" id="SSF53850">
    <property type="entry name" value="Periplasmic binding protein-like II"/>
    <property type="match status" value="1"/>
</dbReference>
<organism evidence="6 7">
    <name type="scientific">Pseudomonas nitroreducens</name>
    <dbReference type="NCBI Taxonomy" id="46680"/>
    <lineage>
        <taxon>Bacteria</taxon>
        <taxon>Pseudomonadati</taxon>
        <taxon>Pseudomonadota</taxon>
        <taxon>Gammaproteobacteria</taxon>
        <taxon>Pseudomonadales</taxon>
        <taxon>Pseudomonadaceae</taxon>
        <taxon>Pseudomonas</taxon>
    </lineage>
</organism>
<keyword evidence="7" id="KW-1185">Reference proteome</keyword>
<comment type="similarity">
    <text evidence="1">Belongs to the LysR transcriptional regulatory family.</text>
</comment>
<dbReference type="Pfam" id="PF00126">
    <property type="entry name" value="HTH_1"/>
    <property type="match status" value="1"/>
</dbReference>
<name>A0ABS0KIN4_PSENT</name>
<evidence type="ECO:0000313" key="7">
    <source>
        <dbReference type="Proteomes" id="UP000608450"/>
    </source>
</evidence>
<comment type="caution">
    <text evidence="6">The sequence shown here is derived from an EMBL/GenBank/DDBJ whole genome shotgun (WGS) entry which is preliminary data.</text>
</comment>
<dbReference type="InterPro" id="IPR000847">
    <property type="entry name" value="LysR_HTH_N"/>
</dbReference>
<sequence length="332" mass="36888">MSMNPTMMLLEEMVIFVRVVESGSFSEAARRLGISPSAASRGVSRLEKGLSVQLLQRTTRKLRLSESGEEIYKCCRSMVSSAKTVLGMSAKYSHEPEGLVRISAPKALGRFVIHPLIPEFLRLYPKVDVQLLLGDHHGDLIDSNLDLAVQVTDHPAPGLVGRCLFPIKQILCASPDYLAEHGVPMHPLELERHFCISEGDLSQGSRWQLKRGAELLKVQVPSRYSINLSEGRLDAVMQNACITYLPLFIAQAELERKRIAHLLPDWEFIGTHSHGSAWLLYQPTHYLPLKVRAVVDYLVEKVRGDPSLRAASLPPCDDVPVINDAGEPGHVH</sequence>
<gene>
    <name evidence="6" type="ORF">I5I61_10800</name>
</gene>
<dbReference type="CDD" id="cd08422">
    <property type="entry name" value="PBP2_CrgA_like"/>
    <property type="match status" value="1"/>
</dbReference>
<dbReference type="EMBL" id="JADTFC010000021">
    <property type="protein sequence ID" value="MBG6287932.1"/>
    <property type="molecule type" value="Genomic_DNA"/>
</dbReference>
<evidence type="ECO:0000256" key="1">
    <source>
        <dbReference type="ARBA" id="ARBA00009437"/>
    </source>
</evidence>
<dbReference type="Proteomes" id="UP000608450">
    <property type="component" value="Unassembled WGS sequence"/>
</dbReference>
<accession>A0ABS0KIN4</accession>
<evidence type="ECO:0000256" key="3">
    <source>
        <dbReference type="ARBA" id="ARBA00023125"/>
    </source>
</evidence>
<dbReference type="Gene3D" id="3.40.190.290">
    <property type="match status" value="1"/>
</dbReference>
<dbReference type="SUPFAM" id="SSF46785">
    <property type="entry name" value="Winged helix' DNA-binding domain"/>
    <property type="match status" value="1"/>
</dbReference>
<evidence type="ECO:0000313" key="6">
    <source>
        <dbReference type="EMBL" id="MBG6287932.1"/>
    </source>
</evidence>
<proteinExistence type="inferred from homology"/>
<dbReference type="PANTHER" id="PTHR30537:SF5">
    <property type="entry name" value="HTH-TYPE TRANSCRIPTIONAL ACTIVATOR TTDR-RELATED"/>
    <property type="match status" value="1"/>
</dbReference>
<evidence type="ECO:0000259" key="5">
    <source>
        <dbReference type="PROSITE" id="PS50931"/>
    </source>
</evidence>
<dbReference type="PANTHER" id="PTHR30537">
    <property type="entry name" value="HTH-TYPE TRANSCRIPTIONAL REGULATOR"/>
    <property type="match status" value="1"/>
</dbReference>
<keyword evidence="4" id="KW-0804">Transcription</keyword>
<evidence type="ECO:0000256" key="4">
    <source>
        <dbReference type="ARBA" id="ARBA00023163"/>
    </source>
</evidence>
<reference evidence="6 7" key="1">
    <citation type="submission" date="2020-11" db="EMBL/GenBank/DDBJ databases">
        <title>Enhanced detection system for hospital associated transmission using whole genome sequencing surveillance.</title>
        <authorList>
            <person name="Harrison L.H."/>
            <person name="Van Tyne D."/>
            <person name="Marsh J.W."/>
            <person name="Griffith M.P."/>
            <person name="Snyder D.J."/>
            <person name="Cooper V.S."/>
            <person name="Mustapha M."/>
        </authorList>
    </citation>
    <scope>NUCLEOTIDE SEQUENCE [LARGE SCALE GENOMIC DNA]</scope>
    <source>
        <strain evidence="6 7">PSA00705</strain>
    </source>
</reference>
<dbReference type="InterPro" id="IPR036388">
    <property type="entry name" value="WH-like_DNA-bd_sf"/>
</dbReference>
<dbReference type="Gene3D" id="1.10.10.10">
    <property type="entry name" value="Winged helix-like DNA-binding domain superfamily/Winged helix DNA-binding domain"/>
    <property type="match status" value="1"/>
</dbReference>
<keyword evidence="3" id="KW-0238">DNA-binding</keyword>
<feature type="domain" description="HTH lysR-type" evidence="5">
    <location>
        <begin position="8"/>
        <end position="65"/>
    </location>
</feature>
<keyword evidence="2" id="KW-0805">Transcription regulation</keyword>
<dbReference type="PROSITE" id="PS50931">
    <property type="entry name" value="HTH_LYSR"/>
    <property type="match status" value="1"/>
</dbReference>
<dbReference type="InterPro" id="IPR036390">
    <property type="entry name" value="WH_DNA-bd_sf"/>
</dbReference>
<dbReference type="InterPro" id="IPR058163">
    <property type="entry name" value="LysR-type_TF_proteobact-type"/>
</dbReference>
<dbReference type="Pfam" id="PF03466">
    <property type="entry name" value="LysR_substrate"/>
    <property type="match status" value="1"/>
</dbReference>
<evidence type="ECO:0000256" key="2">
    <source>
        <dbReference type="ARBA" id="ARBA00023015"/>
    </source>
</evidence>
<dbReference type="InterPro" id="IPR005119">
    <property type="entry name" value="LysR_subst-bd"/>
</dbReference>
<protein>
    <submittedName>
        <fullName evidence="6">LysR family transcriptional regulator</fullName>
    </submittedName>
</protein>